<dbReference type="EMBL" id="FUIE01000015">
    <property type="protein sequence ID" value="SJM49612.1"/>
    <property type="molecule type" value="Genomic_DNA"/>
</dbReference>
<dbReference type="AlphaFoldDB" id="A0A1R4F1A4"/>
<dbReference type="InterPro" id="IPR020049">
    <property type="entry name" value="Major_capsid-like"/>
</dbReference>
<dbReference type="PIRSF" id="PIRSF029202">
    <property type="entry name" value="UCP029202"/>
    <property type="match status" value="1"/>
</dbReference>
<protein>
    <recommendedName>
        <fullName evidence="3">DUF2184 domain-containing protein</fullName>
    </recommendedName>
</protein>
<evidence type="ECO:0000313" key="2">
    <source>
        <dbReference type="Proteomes" id="UP000195766"/>
    </source>
</evidence>
<proteinExistence type="predicted"/>
<reference evidence="1 2" key="1">
    <citation type="submission" date="2017-02" db="EMBL/GenBank/DDBJ databases">
        <authorList>
            <person name="Peterson S.W."/>
        </authorList>
    </citation>
    <scope>NUCLEOTIDE SEQUENCE [LARGE SCALE GENOMIC DNA]</scope>
    <source>
        <strain evidence="1 2">3F5N</strain>
    </source>
</reference>
<dbReference type="Pfam" id="PF09950">
    <property type="entry name" value="Major_capside"/>
    <property type="match status" value="1"/>
</dbReference>
<gene>
    <name evidence="1" type="ORF">FM111_01930</name>
</gene>
<accession>A0A1R4F1A4</accession>
<evidence type="ECO:0000313" key="1">
    <source>
        <dbReference type="EMBL" id="SJM49612.1"/>
    </source>
</evidence>
<dbReference type="RefSeq" id="WP_087139061.1">
    <property type="nucleotide sequence ID" value="NZ_FUIE01000015.1"/>
</dbReference>
<dbReference type="Proteomes" id="UP000195766">
    <property type="component" value="Unassembled WGS sequence"/>
</dbReference>
<name>A0A1R4F1A4_BREDI</name>
<organism evidence="1 2">
    <name type="scientific">Brevundimonas diminuta 3F5N</name>
    <dbReference type="NCBI Taxonomy" id="1255603"/>
    <lineage>
        <taxon>Bacteria</taxon>
        <taxon>Pseudomonadati</taxon>
        <taxon>Pseudomonadota</taxon>
        <taxon>Alphaproteobacteria</taxon>
        <taxon>Caulobacterales</taxon>
        <taxon>Caulobacteraceae</taxon>
        <taxon>Brevundimonas</taxon>
    </lineage>
</organism>
<sequence length="314" mass="34055">MRDINFADAQQALGFITPQLLRIETQVYQTKYPSFDYSRLMTVNTDGDMWDIGSVFYSGDIAGKAEFLSGKGFDMPFADISQSQFLQQNHLAGIGYEWSLQELQRAAKLGRSLSADKALAASKVAESFCYGIAIRGNVEKGLTGLVNDTNVPAATVAADGTGSGTTWATKNPDLILRDINAALNAPYNATNETQVADTLLLPTSRLQYIAGLRIGDGADTLMKYIRENNAYTLATGQELTIIGSRELETAGAAGSARMIAYDRSRDVVQFHLPGPHEFLPAFQKSSMTWEVGGIMNVGGVEIRLPKGMAYRDGI</sequence>
<evidence type="ECO:0008006" key="3">
    <source>
        <dbReference type="Google" id="ProtNLM"/>
    </source>
</evidence>
<dbReference type="OrthoDB" id="8437797at2"/>